<dbReference type="PANTHER" id="PTHR46508:SF1">
    <property type="entry name" value="PHD FINGER FAMILY PROTEIN"/>
    <property type="match status" value="1"/>
</dbReference>
<feature type="domain" description="Zinc finger PHD-type" evidence="7">
    <location>
        <begin position="1695"/>
        <end position="1740"/>
    </location>
</feature>
<evidence type="ECO:0000313" key="10">
    <source>
        <dbReference type="Proteomes" id="UP000834106"/>
    </source>
</evidence>
<feature type="region of interest" description="Disordered" evidence="6">
    <location>
        <begin position="975"/>
        <end position="1001"/>
    </location>
</feature>
<keyword evidence="4" id="KW-0862">Zinc</keyword>
<evidence type="ECO:0000259" key="8">
    <source>
        <dbReference type="SMART" id="SM00571"/>
    </source>
</evidence>
<dbReference type="Pfam" id="PF02791">
    <property type="entry name" value="DDT"/>
    <property type="match status" value="1"/>
</dbReference>
<dbReference type="SUPFAM" id="SSF57903">
    <property type="entry name" value="FYVE/PHD zinc finger"/>
    <property type="match status" value="2"/>
</dbReference>
<feature type="domain" description="Zinc finger PHD-type" evidence="7">
    <location>
        <begin position="489"/>
        <end position="532"/>
    </location>
</feature>
<evidence type="ECO:0000256" key="5">
    <source>
        <dbReference type="ARBA" id="ARBA00023242"/>
    </source>
</evidence>
<dbReference type="InterPro" id="IPR011011">
    <property type="entry name" value="Znf_FYVE_PHD"/>
</dbReference>
<evidence type="ECO:0000256" key="1">
    <source>
        <dbReference type="ARBA" id="ARBA00004123"/>
    </source>
</evidence>
<dbReference type="Pfam" id="PF21743">
    <property type="entry name" value="PTM_DIR17_Tudor"/>
    <property type="match status" value="1"/>
</dbReference>
<dbReference type="InterPro" id="IPR013083">
    <property type="entry name" value="Znf_RING/FYVE/PHD"/>
</dbReference>
<feature type="compositionally biased region" description="Low complexity" evidence="6">
    <location>
        <begin position="975"/>
        <end position="985"/>
    </location>
</feature>
<dbReference type="Pfam" id="PF15612">
    <property type="entry name" value="WHIM1"/>
    <property type="match status" value="1"/>
</dbReference>
<reference evidence="9" key="1">
    <citation type="submission" date="2023-05" db="EMBL/GenBank/DDBJ databases">
        <authorList>
            <person name="Huff M."/>
        </authorList>
    </citation>
    <scope>NUCLEOTIDE SEQUENCE</scope>
</reference>
<keyword evidence="5" id="KW-0539">Nucleus</keyword>
<gene>
    <name evidence="9" type="ORF">FPE_LOCUS8982</name>
</gene>
<evidence type="ECO:0000256" key="6">
    <source>
        <dbReference type="SAM" id="MobiDB-lite"/>
    </source>
</evidence>
<dbReference type="InterPro" id="IPR019787">
    <property type="entry name" value="Znf_PHD-finger"/>
</dbReference>
<keyword evidence="3" id="KW-0863">Zinc-finger</keyword>
<evidence type="ECO:0000256" key="3">
    <source>
        <dbReference type="ARBA" id="ARBA00022771"/>
    </source>
</evidence>
<evidence type="ECO:0000256" key="4">
    <source>
        <dbReference type="ARBA" id="ARBA00022833"/>
    </source>
</evidence>
<feature type="domain" description="Zinc finger PHD-type" evidence="7">
    <location>
        <begin position="1382"/>
        <end position="1430"/>
    </location>
</feature>
<evidence type="ECO:0000256" key="2">
    <source>
        <dbReference type="ARBA" id="ARBA00022723"/>
    </source>
</evidence>
<dbReference type="EMBL" id="OU503040">
    <property type="protein sequence ID" value="CAI9761552.1"/>
    <property type="molecule type" value="Genomic_DNA"/>
</dbReference>
<dbReference type="GO" id="GO:0000785">
    <property type="term" value="C:chromatin"/>
    <property type="evidence" value="ECO:0007669"/>
    <property type="project" value="UniProtKB-ARBA"/>
</dbReference>
<dbReference type="InterPro" id="IPR056618">
    <property type="entry name" value="Chromo_PTM"/>
</dbReference>
<name>A0AAD1Z1P0_9LAMI</name>
<keyword evidence="2" id="KW-0479">Metal-binding</keyword>
<dbReference type="GO" id="GO:0008270">
    <property type="term" value="F:zinc ion binding"/>
    <property type="evidence" value="ECO:0007669"/>
    <property type="project" value="UniProtKB-KW"/>
</dbReference>
<dbReference type="SMART" id="SM00249">
    <property type="entry name" value="PHD"/>
    <property type="match status" value="4"/>
</dbReference>
<dbReference type="PROSITE" id="PS01359">
    <property type="entry name" value="ZF_PHD_1"/>
    <property type="match status" value="1"/>
</dbReference>
<dbReference type="PANTHER" id="PTHR46508">
    <property type="entry name" value="PHD FINGER FAMILY PROTEIN"/>
    <property type="match status" value="1"/>
</dbReference>
<feature type="compositionally biased region" description="Basic residues" evidence="6">
    <location>
        <begin position="986"/>
        <end position="996"/>
    </location>
</feature>
<keyword evidence="10" id="KW-1185">Reference proteome</keyword>
<feature type="domain" description="DDT" evidence="8">
    <location>
        <begin position="261"/>
        <end position="321"/>
    </location>
</feature>
<feature type="domain" description="Zinc finger PHD-type" evidence="7">
    <location>
        <begin position="1224"/>
        <end position="1273"/>
    </location>
</feature>
<dbReference type="InterPro" id="IPR019786">
    <property type="entry name" value="Zinc_finger_PHD-type_CS"/>
</dbReference>
<dbReference type="InterPro" id="IPR018501">
    <property type="entry name" value="DDT_dom"/>
</dbReference>
<dbReference type="Pfam" id="PF00628">
    <property type="entry name" value="PHD"/>
    <property type="match status" value="1"/>
</dbReference>
<dbReference type="CDD" id="cd15489">
    <property type="entry name" value="PHD_SF"/>
    <property type="match status" value="1"/>
</dbReference>
<dbReference type="InterPro" id="IPR047365">
    <property type="entry name" value="Tudor_AtPTM-like"/>
</dbReference>
<accession>A0AAD1Z1P0</accession>
<organism evidence="9 10">
    <name type="scientific">Fraxinus pennsylvanica</name>
    <dbReference type="NCBI Taxonomy" id="56036"/>
    <lineage>
        <taxon>Eukaryota</taxon>
        <taxon>Viridiplantae</taxon>
        <taxon>Streptophyta</taxon>
        <taxon>Embryophyta</taxon>
        <taxon>Tracheophyta</taxon>
        <taxon>Spermatophyta</taxon>
        <taxon>Magnoliopsida</taxon>
        <taxon>eudicotyledons</taxon>
        <taxon>Gunneridae</taxon>
        <taxon>Pentapetalae</taxon>
        <taxon>asterids</taxon>
        <taxon>lamiids</taxon>
        <taxon>Lamiales</taxon>
        <taxon>Oleaceae</taxon>
        <taxon>Oleeae</taxon>
        <taxon>Fraxinus</taxon>
    </lineage>
</organism>
<dbReference type="Gene3D" id="3.30.40.10">
    <property type="entry name" value="Zinc/RING finger domain, C3HC4 (zinc finger)"/>
    <property type="match status" value="2"/>
</dbReference>
<sequence length="1743" mass="194696">MTRNSSESKRGYFCPTSYGNHLPTLPLSQIILQSRFPISASSKGAMKEITCVEIMESIVVGSERRRGRKRKIKDVENVTVDGDGRRKIVETRSKRILGRYVMKEFEGSGVFLGKVASYDSGLYRIDYEDGDCEDLESGELKVLLVEDSKIIGEWLERKKKLDEILLSKDVQAKNSKFKNAPANATVDNKVEVLLLSEPTNGGVGAIEVEEVQEEGNTYADGDSSSDSCEDAQEQDASLEVEEPVVPPPELPLSSGHIGVPEEYVSHLFSVYSVLRSFSVPLFLYPFGLDDFVGALNCSVANTLLDSVHVALMSALKRHIERLSSEGSELASKCLRCIDWSLLDSLTWPVYLVHYLMVMRYTDRPDWKGFYAHTLERDYYTLSVGRKLLILQILCDDILDSEELRVEIDMREELEVGIDTDTGTMVAPAGGPRRVHPRYSKTSACKDKDAIQIIAECHEIKPSLNSHSLGSEISGPVESSVVDQDGNGDECRLCGMDGLLLCCDGCPSSYHSRCLGLCKMYMPEGPWFCPECKINATGLKTLRGTALRAGENFGVDCYEQVFVGTCDHLLVLKASINSQGILQYWEMPEDILLRNRTSETDIQLANHKESSVCATHLATSVDKLVPESFEVENTGSCETISSGTLAVSSLKISFQDPMRSGNFMDTEFPPDQQGNSVTTRKQSNSLLKPRMTEPAIFTGSVGQAADCFELSQQSTSSISEVVSHSIINCREPVSGTLIHSKVSLPCEKLKDGVDTKSCRSSLESFLYTGSSFKMQGYINYYLHGEFAASAAANLAVLSSEESQVPESRSLDNHKKVMSASVSLQVKAFSSAAMRFFWPITEKKLLEVPRERCSWCFCCKAQVASKRGCLLNAAASNATKGALKTLTGLRSVKNGEGSLPGISAYVLFMEESLGGLIVGPFLNETFRKRWRKQIEQATNCNAVKILMLELEENIRTIALSGDWVKLVDDCSTESSASQSAASATGSTQKRRPGRRGRKPSATAEVAIDSQDLSRDFTWWRGGTLSKQIIQRGILPCSMVKKAARQGCSKKIPGIHYVEGYETPKRSRQLVWRSAVEMCRNAAQLALQVRYLDFHVRWSDLVRPEQIPFDGKGPETEASAFRNAFICGKKNMENEIRYCVAFGSQKHLPSRVMKSITEIEQSHDGKERYWFSETQIPLYLIKEYEESVEKDKPVDVLSKLQRKQLTGSRKNIFSYLLWKRDNMDNFYCSSCHQNVLFRNAVKCSACEGLCHQQCVTSSTIHVNEEVEFLINCKQCYQTRALTRTETCNVSPRSPLLLQGRDILNTATANKHGKQAVYNGLSASIGTAQRVPEVKSIDSSVSVNKGKKLSWGLIWRKKNCEDNGIDFRLKNILLKGNPHMDLARPDCRLCNQPYKSDLMYIRCETCQHWFHADSVELDESKIFEVVGFKCCKCRRLRSPVCPYLPPEKKAALEKKMMKKVPKQEMSRMDSDSSVIPAQAREEAVHVPLDDPLLVSLSGVEQLTEDKLKMDRGWINATVSEPGPRKLPVRRHIKQENDANCSLPTDSLTSPLEVNVFNSTEKLPVRRHIARENNVNCSSATYSFQVQPSTPFEANTVSSVEDSFSPLVEWDVSNGGFDDAITLDYDCLGFDDTEFEPQTYFSFNELLESEDAGGSNGAELPEIPIENWENSSAFPQNEVLEISYDNEEPMISVETDLRIPCKICSHSEPFPDLSCQICGVCIHSHCSPWDKQLPQEDGWRCGNCREWR</sequence>
<dbReference type="InterPro" id="IPR001965">
    <property type="entry name" value="Znf_PHD"/>
</dbReference>
<evidence type="ECO:0000313" key="9">
    <source>
        <dbReference type="EMBL" id="CAI9761552.1"/>
    </source>
</evidence>
<protein>
    <submittedName>
        <fullName evidence="9">Uncharacterized protein</fullName>
    </submittedName>
</protein>
<dbReference type="SMART" id="SM00571">
    <property type="entry name" value="DDT"/>
    <property type="match status" value="1"/>
</dbReference>
<comment type="subcellular location">
    <subcellularLocation>
        <location evidence="1">Nucleus</location>
    </subcellularLocation>
</comment>
<dbReference type="CDD" id="cd20401">
    <property type="entry name" value="Tudor_AtPTM-like"/>
    <property type="match status" value="1"/>
</dbReference>
<feature type="region of interest" description="Disordered" evidence="6">
    <location>
        <begin position="215"/>
        <end position="245"/>
    </location>
</feature>
<feature type="compositionally biased region" description="Acidic residues" evidence="6">
    <location>
        <begin position="227"/>
        <end position="242"/>
    </location>
</feature>
<dbReference type="Proteomes" id="UP000834106">
    <property type="component" value="Chromosome 5"/>
</dbReference>
<proteinExistence type="predicted"/>
<dbReference type="InterPro" id="IPR028942">
    <property type="entry name" value="WHIM1_dom"/>
</dbReference>
<evidence type="ECO:0000259" key="7">
    <source>
        <dbReference type="SMART" id="SM00249"/>
    </source>
</evidence>
<dbReference type="Pfam" id="PF24294">
    <property type="entry name" value="Chromo_PTM"/>
    <property type="match status" value="1"/>
</dbReference>
<dbReference type="GO" id="GO:0005634">
    <property type="term" value="C:nucleus"/>
    <property type="evidence" value="ECO:0007669"/>
    <property type="project" value="UniProtKB-SubCell"/>
</dbReference>